<dbReference type="InterPro" id="IPR017972">
    <property type="entry name" value="Cyt_P450_CS"/>
</dbReference>
<sequence length="531" mass="60305">MFLVIVLILIAYVLYRIRRIGSRPPNLPPGPPTEPLFGNVRQLPVFFRENKYMEWAQKYGPIFSFMHRSTPYIVVNEQSAARELFVKLGQSTSSRPYMPVSWISRGDFAPVNMNGPVWRVARREWHGMLNVSASKKYLPYQVLEAAKLLYDVLESPGGFAKHIERYSNSISMSMTTGHRVPHSDDPIISTMLEMFRKIVRFNMEYNYVNSFPVLLKLPSLLPGPARKGKQVFAEYRKVLVEFERVANLSIPSFLQAIKASQAQIGLNDTQAVSLAETLASAGTETTANSIHAWVAAMALFPQVQQKAQEEIDRVVGPDRMPRDEDAAELVYVRQVVQELHRWFTVGPVGLMHAASRDIEWRGWKIPEGAGLIYNSMAIHHDPAVYPEPYQFIPERWEGRLEMATEDSLGASTELFTFGAGRRICPGQHLAERSLFLGISHWLWAFDIRKARDQAGNEIDVDTSAIKPGLTRMLMPYQVEIRPRTEAKAELIGSTWKAMKADLLTSDEQWKSAPEEVKVVFERVKAQKARSL</sequence>
<accession>A0ABQ8GB31</accession>
<dbReference type="InterPro" id="IPR050364">
    <property type="entry name" value="Cytochrome_P450_fung"/>
</dbReference>
<keyword evidence="4 6" id="KW-0408">Iron</keyword>
<evidence type="ECO:0000313" key="8">
    <source>
        <dbReference type="Proteomes" id="UP000774617"/>
    </source>
</evidence>
<dbReference type="PANTHER" id="PTHR46300:SF2">
    <property type="entry name" value="CYTOCHROME P450 MONOOXYGENASE ALNH-RELATED"/>
    <property type="match status" value="1"/>
</dbReference>
<proteinExistence type="inferred from homology"/>
<dbReference type="Pfam" id="PF00067">
    <property type="entry name" value="p450"/>
    <property type="match status" value="1"/>
</dbReference>
<name>A0ABQ8GB31_9PEZI</name>
<dbReference type="PANTHER" id="PTHR46300">
    <property type="entry name" value="P450, PUTATIVE (EUROFUNG)-RELATED-RELATED"/>
    <property type="match status" value="1"/>
</dbReference>
<gene>
    <name evidence="7" type="ORF">B0J12DRAFT_663861</name>
</gene>
<dbReference type="InterPro" id="IPR002401">
    <property type="entry name" value="Cyt_P450_E_grp-I"/>
</dbReference>
<evidence type="ECO:0000256" key="3">
    <source>
        <dbReference type="ARBA" id="ARBA00023002"/>
    </source>
</evidence>
<keyword evidence="2 6" id="KW-0479">Metal-binding</keyword>
<protein>
    <submittedName>
        <fullName evidence="7">Cytochrome P450</fullName>
    </submittedName>
</protein>
<keyword evidence="3 6" id="KW-0560">Oxidoreductase</keyword>
<dbReference type="InterPro" id="IPR001128">
    <property type="entry name" value="Cyt_P450"/>
</dbReference>
<comment type="similarity">
    <text evidence="1 6">Belongs to the cytochrome P450 family.</text>
</comment>
<keyword evidence="6" id="KW-0349">Heme</keyword>
<dbReference type="Proteomes" id="UP000774617">
    <property type="component" value="Unassembled WGS sequence"/>
</dbReference>
<reference evidence="7 8" key="1">
    <citation type="journal article" date="2021" name="Nat. Commun.">
        <title>Genetic determinants of endophytism in the Arabidopsis root mycobiome.</title>
        <authorList>
            <person name="Mesny F."/>
            <person name="Miyauchi S."/>
            <person name="Thiergart T."/>
            <person name="Pickel B."/>
            <person name="Atanasova L."/>
            <person name="Karlsson M."/>
            <person name="Huettel B."/>
            <person name="Barry K.W."/>
            <person name="Haridas S."/>
            <person name="Chen C."/>
            <person name="Bauer D."/>
            <person name="Andreopoulos W."/>
            <person name="Pangilinan J."/>
            <person name="LaButti K."/>
            <person name="Riley R."/>
            <person name="Lipzen A."/>
            <person name="Clum A."/>
            <person name="Drula E."/>
            <person name="Henrissat B."/>
            <person name="Kohler A."/>
            <person name="Grigoriev I.V."/>
            <person name="Martin F.M."/>
            <person name="Hacquard S."/>
        </authorList>
    </citation>
    <scope>NUCLEOTIDE SEQUENCE [LARGE SCALE GENOMIC DNA]</scope>
    <source>
        <strain evidence="7 8">MPI-SDFR-AT-0080</strain>
    </source>
</reference>
<evidence type="ECO:0000256" key="4">
    <source>
        <dbReference type="ARBA" id="ARBA00023004"/>
    </source>
</evidence>
<dbReference type="PRINTS" id="PR00385">
    <property type="entry name" value="P450"/>
</dbReference>
<dbReference type="EMBL" id="JAGTJR010000013">
    <property type="protein sequence ID" value="KAH7050301.1"/>
    <property type="molecule type" value="Genomic_DNA"/>
</dbReference>
<evidence type="ECO:0000256" key="5">
    <source>
        <dbReference type="ARBA" id="ARBA00023033"/>
    </source>
</evidence>
<dbReference type="InterPro" id="IPR036396">
    <property type="entry name" value="Cyt_P450_sf"/>
</dbReference>
<evidence type="ECO:0000313" key="7">
    <source>
        <dbReference type="EMBL" id="KAH7050301.1"/>
    </source>
</evidence>
<dbReference type="PRINTS" id="PR00463">
    <property type="entry name" value="EP450I"/>
</dbReference>
<dbReference type="Gene3D" id="1.10.630.10">
    <property type="entry name" value="Cytochrome P450"/>
    <property type="match status" value="1"/>
</dbReference>
<comment type="caution">
    <text evidence="7">The sequence shown here is derived from an EMBL/GenBank/DDBJ whole genome shotgun (WGS) entry which is preliminary data.</text>
</comment>
<dbReference type="PROSITE" id="PS00086">
    <property type="entry name" value="CYTOCHROME_P450"/>
    <property type="match status" value="1"/>
</dbReference>
<evidence type="ECO:0000256" key="6">
    <source>
        <dbReference type="RuleBase" id="RU000461"/>
    </source>
</evidence>
<keyword evidence="5 6" id="KW-0503">Monooxygenase</keyword>
<evidence type="ECO:0000256" key="1">
    <source>
        <dbReference type="ARBA" id="ARBA00010617"/>
    </source>
</evidence>
<dbReference type="CDD" id="cd11065">
    <property type="entry name" value="CYP64-like"/>
    <property type="match status" value="1"/>
</dbReference>
<organism evidence="7 8">
    <name type="scientific">Macrophomina phaseolina</name>
    <dbReference type="NCBI Taxonomy" id="35725"/>
    <lineage>
        <taxon>Eukaryota</taxon>
        <taxon>Fungi</taxon>
        <taxon>Dikarya</taxon>
        <taxon>Ascomycota</taxon>
        <taxon>Pezizomycotina</taxon>
        <taxon>Dothideomycetes</taxon>
        <taxon>Dothideomycetes incertae sedis</taxon>
        <taxon>Botryosphaeriales</taxon>
        <taxon>Botryosphaeriaceae</taxon>
        <taxon>Macrophomina</taxon>
    </lineage>
</organism>
<dbReference type="SUPFAM" id="SSF48264">
    <property type="entry name" value="Cytochrome P450"/>
    <property type="match status" value="1"/>
</dbReference>
<evidence type="ECO:0000256" key="2">
    <source>
        <dbReference type="ARBA" id="ARBA00022723"/>
    </source>
</evidence>
<keyword evidence="8" id="KW-1185">Reference proteome</keyword>